<feature type="compositionally biased region" description="Basic residues" evidence="1">
    <location>
        <begin position="269"/>
        <end position="278"/>
    </location>
</feature>
<feature type="compositionally biased region" description="Acidic residues" evidence="1">
    <location>
        <begin position="510"/>
        <end position="522"/>
    </location>
</feature>
<evidence type="ECO:0000256" key="1">
    <source>
        <dbReference type="SAM" id="MobiDB-lite"/>
    </source>
</evidence>
<feature type="compositionally biased region" description="Basic and acidic residues" evidence="1">
    <location>
        <begin position="491"/>
        <end position="509"/>
    </location>
</feature>
<evidence type="ECO:0000313" key="2">
    <source>
        <dbReference type="EMBL" id="CAE0462643.1"/>
    </source>
</evidence>
<sequence>MMETDETYPKDLDPIKCHLKIERDVSQMSMQMIMEVKSRSSIGTAMSDGCGGRAKTTKNEEMGEKVAIEAVEGRSDEITASTTATTATTANAFVEKRENVNIEERTEPSPIPIDDSGDGTDTEENILTRISTASSSTISLVIDAFIPLTRINTAFDSKPTLQQNELDAASLAVVPEWCKNNLPWGKEEKISLPDVNGKKYLTSLAKDGDVTNRDVEVEVFDLEGGEQNIAFQKSPTYSINKIQEDNLKTGVEIERNRTAHPSAPPTKATRPKKRKPRMKSISDISDLVNREGTSLPLVKTRIANTSEPLWKDTSKTIVKSPRKEISRAASCIDVSSVENDSMKSVTIQTASPRAELLLDEKITATNEEASIAHTRRPKILKVLSERITSFPRKPITRVTSNIEETSSATMTVPLVRSRMKSPATMLKNELFLSTGAAQFKYRDLDASVVEGSHAESCVANYADPLKEFGAQENAKASDGSDQKTLQNSSKSSEKTHLRDEKLRKMKESAEEIDSESQENVESEGEKDQERRKTVIDSDEGANVPVLGEFLEAEKAWIRQLSFDTSRDSELMSMGAVSQITQKRSNKSSMAVVPKKKEEAVTFSPIRKAKSKIKSKHRKRVVTLTAGLNNNSDKKVLKVEMKKKKLKNKVLKGTPILRGKIDKKKGKSGLKMW</sequence>
<proteinExistence type="predicted"/>
<name>A0A7S3V7W9_9STRA</name>
<protein>
    <submittedName>
        <fullName evidence="2">Uncharacterized protein</fullName>
    </submittedName>
</protein>
<organism evidence="2">
    <name type="scientific">Chaetoceros debilis</name>
    <dbReference type="NCBI Taxonomy" id="122233"/>
    <lineage>
        <taxon>Eukaryota</taxon>
        <taxon>Sar</taxon>
        <taxon>Stramenopiles</taxon>
        <taxon>Ochrophyta</taxon>
        <taxon>Bacillariophyta</taxon>
        <taxon>Coscinodiscophyceae</taxon>
        <taxon>Chaetocerotophycidae</taxon>
        <taxon>Chaetocerotales</taxon>
        <taxon>Chaetocerotaceae</taxon>
        <taxon>Chaetoceros</taxon>
    </lineage>
</organism>
<feature type="region of interest" description="Disordered" evidence="1">
    <location>
        <begin position="254"/>
        <end position="286"/>
    </location>
</feature>
<accession>A0A7S3V7W9</accession>
<feature type="region of interest" description="Disordered" evidence="1">
    <location>
        <begin position="472"/>
        <end position="538"/>
    </location>
</feature>
<dbReference type="AlphaFoldDB" id="A0A7S3V7W9"/>
<feature type="compositionally biased region" description="Basic and acidic residues" evidence="1">
    <location>
        <begin position="523"/>
        <end position="535"/>
    </location>
</feature>
<gene>
    <name evidence="2" type="ORF">CDEB00056_LOCUS7484</name>
</gene>
<dbReference type="EMBL" id="HBIO01009699">
    <property type="protein sequence ID" value="CAE0462643.1"/>
    <property type="molecule type" value="Transcribed_RNA"/>
</dbReference>
<reference evidence="2" key="1">
    <citation type="submission" date="2021-01" db="EMBL/GenBank/DDBJ databases">
        <authorList>
            <person name="Corre E."/>
            <person name="Pelletier E."/>
            <person name="Niang G."/>
            <person name="Scheremetjew M."/>
            <person name="Finn R."/>
            <person name="Kale V."/>
            <person name="Holt S."/>
            <person name="Cochrane G."/>
            <person name="Meng A."/>
            <person name="Brown T."/>
            <person name="Cohen L."/>
        </authorList>
    </citation>
    <scope>NUCLEOTIDE SEQUENCE</scope>
    <source>
        <strain evidence="2">MM31A-1</strain>
    </source>
</reference>